<dbReference type="AlphaFoldDB" id="A0A0F9GSQ0"/>
<feature type="region of interest" description="Disordered" evidence="1">
    <location>
        <begin position="1"/>
        <end position="24"/>
    </location>
</feature>
<gene>
    <name evidence="2" type="ORF">LCGC14_1790660</name>
</gene>
<sequence length="111" mass="12306">MPDFVIAQGDREPSISDILTDQDDTPKNLTAGSIVFRRRLRPGGVKVENAAIIVGDPTLGQVQYDWAPGDTDTPGVYDYQWVVTIAGKESTFPSDSYEQFEIYEDIQDPPP</sequence>
<proteinExistence type="predicted"/>
<evidence type="ECO:0000313" key="2">
    <source>
        <dbReference type="EMBL" id="KKM01815.1"/>
    </source>
</evidence>
<protein>
    <recommendedName>
        <fullName evidence="3">BppU N-terminal domain-containing protein</fullName>
    </recommendedName>
</protein>
<accession>A0A0F9GSQ0</accession>
<comment type="caution">
    <text evidence="2">The sequence shown here is derived from an EMBL/GenBank/DDBJ whole genome shotgun (WGS) entry which is preliminary data.</text>
</comment>
<organism evidence="2">
    <name type="scientific">marine sediment metagenome</name>
    <dbReference type="NCBI Taxonomy" id="412755"/>
    <lineage>
        <taxon>unclassified sequences</taxon>
        <taxon>metagenomes</taxon>
        <taxon>ecological metagenomes</taxon>
    </lineage>
</organism>
<reference evidence="2" key="1">
    <citation type="journal article" date="2015" name="Nature">
        <title>Complex archaea that bridge the gap between prokaryotes and eukaryotes.</title>
        <authorList>
            <person name="Spang A."/>
            <person name="Saw J.H."/>
            <person name="Jorgensen S.L."/>
            <person name="Zaremba-Niedzwiedzka K."/>
            <person name="Martijn J."/>
            <person name="Lind A.E."/>
            <person name="van Eijk R."/>
            <person name="Schleper C."/>
            <person name="Guy L."/>
            <person name="Ettema T.J."/>
        </authorList>
    </citation>
    <scope>NUCLEOTIDE SEQUENCE</scope>
</reference>
<evidence type="ECO:0000256" key="1">
    <source>
        <dbReference type="SAM" id="MobiDB-lite"/>
    </source>
</evidence>
<evidence type="ECO:0008006" key="3">
    <source>
        <dbReference type="Google" id="ProtNLM"/>
    </source>
</evidence>
<name>A0A0F9GSQ0_9ZZZZ</name>
<dbReference type="EMBL" id="LAZR01017095">
    <property type="protein sequence ID" value="KKM01815.1"/>
    <property type="molecule type" value="Genomic_DNA"/>
</dbReference>